<sequence>MSYSGSRRQSVYYEEEKPRVEMCSEHSIPESLYFPHLISAYLPNGTAIDSEAPSPCWTKHCLKVVSLPPRLRYTYTLQFINVENRNMDSSRSELIVCDANTNLNRCSYERYRIPLINAVLPQSLSLRSAGRPVFISLEHIPVGLSGRVAGDILLVFNLISSRIIS</sequence>
<reference evidence="1 2" key="2">
    <citation type="submission" date="2018-11" db="EMBL/GenBank/DDBJ databases">
        <authorList>
            <consortium name="Pathogen Informatics"/>
        </authorList>
    </citation>
    <scope>NUCLEOTIDE SEQUENCE [LARGE SCALE GENOMIC DNA]</scope>
</reference>
<dbReference type="WBParaSite" id="ASIM_0000286101-mRNA-1">
    <property type="protein sequence ID" value="ASIM_0000286101-mRNA-1"/>
    <property type="gene ID" value="ASIM_0000286101"/>
</dbReference>
<evidence type="ECO:0000313" key="3">
    <source>
        <dbReference type="WBParaSite" id="ASIM_0000286101-mRNA-1"/>
    </source>
</evidence>
<evidence type="ECO:0000313" key="1">
    <source>
        <dbReference type="EMBL" id="VDK20441.1"/>
    </source>
</evidence>
<dbReference type="OrthoDB" id="5875765at2759"/>
<keyword evidence="2" id="KW-1185">Reference proteome</keyword>
<organism evidence="3">
    <name type="scientific">Anisakis simplex</name>
    <name type="common">Herring worm</name>
    <dbReference type="NCBI Taxonomy" id="6269"/>
    <lineage>
        <taxon>Eukaryota</taxon>
        <taxon>Metazoa</taxon>
        <taxon>Ecdysozoa</taxon>
        <taxon>Nematoda</taxon>
        <taxon>Chromadorea</taxon>
        <taxon>Rhabditida</taxon>
        <taxon>Spirurina</taxon>
        <taxon>Ascaridomorpha</taxon>
        <taxon>Ascaridoidea</taxon>
        <taxon>Anisakidae</taxon>
        <taxon>Anisakis</taxon>
        <taxon>Anisakis simplex complex</taxon>
    </lineage>
</organism>
<accession>A0A0M3J5N0</accession>
<protein>
    <submittedName>
        <fullName evidence="3">DUF1618 domain-containing protein</fullName>
    </submittedName>
</protein>
<evidence type="ECO:0000313" key="2">
    <source>
        <dbReference type="Proteomes" id="UP000267096"/>
    </source>
</evidence>
<dbReference type="AlphaFoldDB" id="A0A0M3J5N0"/>
<dbReference type="Proteomes" id="UP000267096">
    <property type="component" value="Unassembled WGS sequence"/>
</dbReference>
<proteinExistence type="predicted"/>
<gene>
    <name evidence="1" type="ORF">ASIM_LOCUS2712</name>
</gene>
<reference evidence="3" key="1">
    <citation type="submission" date="2017-02" db="UniProtKB">
        <authorList>
            <consortium name="WormBaseParasite"/>
        </authorList>
    </citation>
    <scope>IDENTIFICATION</scope>
</reference>
<name>A0A0M3J5N0_ANISI</name>
<dbReference type="EMBL" id="UYRR01003777">
    <property type="protein sequence ID" value="VDK20441.1"/>
    <property type="molecule type" value="Genomic_DNA"/>
</dbReference>